<evidence type="ECO:0000313" key="2">
    <source>
        <dbReference type="EMBL" id="KRT35579.1"/>
    </source>
</evidence>
<dbReference type="Proteomes" id="UP000005273">
    <property type="component" value="Unassembled WGS sequence"/>
</dbReference>
<dbReference type="RefSeq" id="WP_009201716.1">
    <property type="nucleotide sequence ID" value="NZ_ACJX03000001.1"/>
</dbReference>
<dbReference type="OrthoDB" id="9795247at2"/>
<proteinExistence type="inferred from homology"/>
<dbReference type="Gene3D" id="3.30.420.40">
    <property type="match status" value="2"/>
</dbReference>
<dbReference type="STRING" id="592015.HMPREF1705_02813"/>
<dbReference type="PROSITE" id="PS01125">
    <property type="entry name" value="ROK"/>
    <property type="match status" value="1"/>
</dbReference>
<comment type="caution">
    <text evidence="2">The sequence shown here is derived from an EMBL/GenBank/DDBJ whole genome shotgun (WGS) entry which is preliminary data.</text>
</comment>
<dbReference type="eggNOG" id="COG1940">
    <property type="taxonomic scope" value="Bacteria"/>
</dbReference>
<protein>
    <submittedName>
        <fullName evidence="2">ROK family protein</fullName>
    </submittedName>
</protein>
<gene>
    <name evidence="2" type="ORF">HMPREF1705_02813</name>
</gene>
<reference evidence="3" key="1">
    <citation type="submission" date="2012-09" db="EMBL/GenBank/DDBJ databases">
        <authorList>
            <person name="Weinstock G."/>
            <person name="Sodergren E."/>
            <person name="Clifton S."/>
            <person name="Fulton L."/>
            <person name="Fulton B."/>
            <person name="Courtney L."/>
            <person name="Fronick C."/>
            <person name="Harrison M."/>
            <person name="Strong C."/>
            <person name="Farmer C."/>
            <person name="Delehaunty K."/>
            <person name="Markovic C."/>
            <person name="Hall O."/>
            <person name="Minx P."/>
            <person name="Tomlinson C."/>
            <person name="Mitreva M."/>
            <person name="Nelson J."/>
            <person name="Hou S."/>
            <person name="Wollam A."/>
            <person name="Pepin K.H."/>
            <person name="Johnson M."/>
            <person name="Bhonagiri V."/>
            <person name="Nash W.E."/>
            <person name="Suruliraj S."/>
            <person name="Warren W."/>
            <person name="Chinwalla A."/>
            <person name="Mardis E.R."/>
            <person name="Wilson R.K."/>
        </authorList>
    </citation>
    <scope>NUCLEOTIDE SEQUENCE [LARGE SCALE GENOMIC DNA]</scope>
    <source>
        <strain evidence="3">OS1</strain>
    </source>
</reference>
<evidence type="ECO:0000256" key="1">
    <source>
        <dbReference type="ARBA" id="ARBA00006479"/>
    </source>
</evidence>
<evidence type="ECO:0000313" key="3">
    <source>
        <dbReference type="Proteomes" id="UP000005273"/>
    </source>
</evidence>
<dbReference type="InterPro" id="IPR043129">
    <property type="entry name" value="ATPase_NBD"/>
</dbReference>
<keyword evidence="3" id="KW-1185">Reference proteome</keyword>
<comment type="similarity">
    <text evidence="1">Belongs to the ROK (NagC/XylR) family.</text>
</comment>
<name>A0A0T5XB33_9BACT</name>
<sequence>MSDLAIGIDIGGHYIKAALVEGDKILRRWEEPTSEGRTLKGVIEQLQRIVEKLEPPGYMLSVGIGIPGFLDLQREHLVLSPNFPNWKGIPIKSMFEKNLQRRIAIENDANCYALGEQMTGLAKGLSNFIVLTLGTGIGGGIVLNGRLLMGAHGYAGEPGHMALGDDERCGCGCLGHLEAIGGTDAIERKAGRNDLPEDMKILWARRKEPEVARIINPSLEAIAKAIASMVHLFDPETIILGGGLSRAEGLLAVLEPLVHKHIVPLYKGAFSLKISSLGNDAAIFGAASLVSEESPASS</sequence>
<dbReference type="EMBL" id="ACJX03000001">
    <property type="protein sequence ID" value="KRT35579.1"/>
    <property type="molecule type" value="Genomic_DNA"/>
</dbReference>
<dbReference type="AlphaFoldDB" id="A0A0T5XB33"/>
<dbReference type="InterPro" id="IPR049874">
    <property type="entry name" value="ROK_cs"/>
</dbReference>
<dbReference type="PANTHER" id="PTHR18964">
    <property type="entry name" value="ROK (REPRESSOR, ORF, KINASE) FAMILY"/>
    <property type="match status" value="1"/>
</dbReference>
<accession>A0A0T5XB33</accession>
<organism evidence="2 3">
    <name type="scientific">Acetomicrobium hydrogeniformans ATCC BAA-1850</name>
    <dbReference type="NCBI Taxonomy" id="592015"/>
    <lineage>
        <taxon>Bacteria</taxon>
        <taxon>Thermotogati</taxon>
        <taxon>Synergistota</taxon>
        <taxon>Synergistia</taxon>
        <taxon>Synergistales</taxon>
        <taxon>Acetomicrobiaceae</taxon>
        <taxon>Acetomicrobium</taxon>
    </lineage>
</organism>
<dbReference type="SUPFAM" id="SSF53067">
    <property type="entry name" value="Actin-like ATPase domain"/>
    <property type="match status" value="1"/>
</dbReference>
<dbReference type="Pfam" id="PF00480">
    <property type="entry name" value="ROK"/>
    <property type="match status" value="1"/>
</dbReference>
<dbReference type="PANTHER" id="PTHR18964:SF149">
    <property type="entry name" value="BIFUNCTIONAL UDP-N-ACETYLGLUCOSAMINE 2-EPIMERASE_N-ACETYLMANNOSAMINE KINASE"/>
    <property type="match status" value="1"/>
</dbReference>
<dbReference type="InterPro" id="IPR000600">
    <property type="entry name" value="ROK"/>
</dbReference>